<dbReference type="EMBL" id="PFED01000084">
    <property type="protein sequence ID" value="PJE62999.1"/>
    <property type="molecule type" value="Genomic_DNA"/>
</dbReference>
<comment type="caution">
    <text evidence="1">The sequence shown here is derived from an EMBL/GenBank/DDBJ whole genome shotgun (WGS) entry which is preliminary data.</text>
</comment>
<sequence>MAMNSTDFAPTSEKWMIRQGELYRCAAFFDDPHRLGFYGLAAVSSGANPDTFQLPTDYPDPLAQSLKYIATINDLINNGESVPLFGHIDYLLAASLQQLTKQTFDPQKLLTLADNIKIRMAHCYDDPLEPGIPIVNSVVAKLRDTAYEHLYPSTFQKVRAAIENASGVDMANMYHVGKATRLIQEMLEESLGAIDWNDITLIGNVKPMLSRIQALVAQSPRFENVGMFLDKNVPQLSEDELAQLFWMQKDGLRGQTYPKKPASFDALAGAIKHEVQRSEHNCRLLPHKSAYGLKPYAYIKQSLYPENELPQFHKHPIGLSPRKQLVALQNAAIESGVVSYAALHSLLFLPVRVTTNNSATHTTHYPVELMVRMGTRGLRAMERTGSQILRAVPPKNPIPSYAKLFGYPLQSLFSTAKEELKLWM</sequence>
<proteinExistence type="predicted"/>
<reference evidence="2" key="1">
    <citation type="submission" date="2017-09" db="EMBL/GenBank/DDBJ databases">
        <title>Depth-based differentiation of microbial function through sediment-hosted aquifers and enrichment of novel symbionts in the deep terrestrial subsurface.</title>
        <authorList>
            <person name="Probst A.J."/>
            <person name="Ladd B."/>
            <person name="Jarett J.K."/>
            <person name="Geller-Mcgrath D.E."/>
            <person name="Sieber C.M.K."/>
            <person name="Emerson J.B."/>
            <person name="Anantharaman K."/>
            <person name="Thomas B.C."/>
            <person name="Malmstrom R."/>
            <person name="Stieglmeier M."/>
            <person name="Klingl A."/>
            <person name="Woyke T."/>
            <person name="Ryan C.M."/>
            <person name="Banfield J.F."/>
        </authorList>
    </citation>
    <scope>NUCLEOTIDE SEQUENCE [LARGE SCALE GENOMIC DNA]</scope>
</reference>
<organism evidence="1 2">
    <name type="scientific">Candidatus Roizmanbacteria bacterium CG10_big_fil_rev_8_21_14_0_10_39_6</name>
    <dbReference type="NCBI Taxonomy" id="1974853"/>
    <lineage>
        <taxon>Bacteria</taxon>
        <taxon>Candidatus Roizmaniibacteriota</taxon>
    </lineage>
</organism>
<evidence type="ECO:0000313" key="1">
    <source>
        <dbReference type="EMBL" id="PJE62999.1"/>
    </source>
</evidence>
<accession>A0A2M8KSW7</accession>
<evidence type="ECO:0000313" key="2">
    <source>
        <dbReference type="Proteomes" id="UP000229554"/>
    </source>
</evidence>
<dbReference type="Proteomes" id="UP000229554">
    <property type="component" value="Unassembled WGS sequence"/>
</dbReference>
<gene>
    <name evidence="1" type="ORF">COU88_01935</name>
</gene>
<dbReference type="AlphaFoldDB" id="A0A2M8KSW7"/>
<name>A0A2M8KSW7_9BACT</name>
<protein>
    <submittedName>
        <fullName evidence="1">Uncharacterized protein</fullName>
    </submittedName>
</protein>